<evidence type="ECO:0000313" key="4">
    <source>
        <dbReference type="Proteomes" id="UP001326613"/>
    </source>
</evidence>
<feature type="compositionally biased region" description="Polar residues" evidence="2">
    <location>
        <begin position="143"/>
        <end position="155"/>
    </location>
</feature>
<keyword evidence="4" id="KW-1185">Reference proteome</keyword>
<evidence type="ECO:0008006" key="5">
    <source>
        <dbReference type="Google" id="ProtNLM"/>
    </source>
</evidence>
<feature type="coiled-coil region" evidence="1">
    <location>
        <begin position="5"/>
        <end position="47"/>
    </location>
</feature>
<organism evidence="3 4">
    <name type="scientific">Candidatus Trichorickettsia mobilis</name>
    <dbReference type="NCBI Taxonomy" id="1346319"/>
    <lineage>
        <taxon>Bacteria</taxon>
        <taxon>Pseudomonadati</taxon>
        <taxon>Pseudomonadota</taxon>
        <taxon>Alphaproteobacteria</taxon>
        <taxon>Rickettsiales</taxon>
        <taxon>Rickettsiaceae</taxon>
        <taxon>Rickettsieae</taxon>
        <taxon>Candidatus Trichorickettsia</taxon>
    </lineage>
</organism>
<dbReference type="RefSeq" id="WP_323738069.1">
    <property type="nucleotide sequence ID" value="NZ_CP112932.1"/>
</dbReference>
<feature type="region of interest" description="Disordered" evidence="2">
    <location>
        <begin position="248"/>
        <end position="270"/>
    </location>
</feature>
<feature type="region of interest" description="Disordered" evidence="2">
    <location>
        <begin position="143"/>
        <end position="194"/>
    </location>
</feature>
<evidence type="ECO:0000256" key="1">
    <source>
        <dbReference type="SAM" id="Coils"/>
    </source>
</evidence>
<dbReference type="Proteomes" id="UP001326613">
    <property type="component" value="Chromosome"/>
</dbReference>
<gene>
    <name evidence="3" type="ORF">Trichorick_01197</name>
</gene>
<feature type="compositionally biased region" description="Polar residues" evidence="2">
    <location>
        <begin position="427"/>
        <end position="441"/>
    </location>
</feature>
<protein>
    <recommendedName>
        <fullName evidence="5">Coiled coil protein</fullName>
    </recommendedName>
</protein>
<name>A0ABZ0UW10_9RICK</name>
<keyword evidence="1" id="KW-0175">Coiled coil</keyword>
<evidence type="ECO:0000256" key="2">
    <source>
        <dbReference type="SAM" id="MobiDB-lite"/>
    </source>
</evidence>
<evidence type="ECO:0000313" key="3">
    <source>
        <dbReference type="EMBL" id="WPY01287.1"/>
    </source>
</evidence>
<accession>A0ABZ0UW10</accession>
<dbReference type="EMBL" id="CP112932">
    <property type="protein sequence ID" value="WPY01287.1"/>
    <property type="molecule type" value="Genomic_DNA"/>
</dbReference>
<sequence length="441" mass="49678">MSKKIDEIQKMVDELEADVNKQLKVSQQELDKAYEKTEQQFTEFEKQQDRLFKMFENPEMSHQADLELEKMAKEMGIDLNAKNSDNLEIDRIIKEAEREVEAERKIGGKGSKMTQDQLLDLEIEKLAKEMGIDINEKDSVINTAKQSGHQSSISEDNVEKEYQQLLKEVEQEESNKQSARKSPSSGLSIEERVKHRGANISTMIKSHGAIADEFAKTSSNPEEKAQLTTFSENATKLSKIVDKVTSIETPDKNVQDLSGDQAKEKQQSSNKLMSGIAQAAEKLYSGLKSGISTAIDKIKELGSKCVDSIKSWFSKPQKEQEVVVAQTISATKKTVDTVKNPSEKLKEATKDLQSSFKDLQKQYAKILPKEKQAAFKKWQENKVADKMTSQELIKETKKIMGALVKQHVKNTEQDKQKLQQAHKNRLNKINNKGAPSSGGRS</sequence>
<proteinExistence type="predicted"/>
<feature type="compositionally biased region" description="Polar residues" evidence="2">
    <location>
        <begin position="176"/>
        <end position="187"/>
    </location>
</feature>
<feature type="region of interest" description="Disordered" evidence="2">
    <location>
        <begin position="409"/>
        <end position="441"/>
    </location>
</feature>
<feature type="compositionally biased region" description="Basic and acidic residues" evidence="2">
    <location>
        <begin position="157"/>
        <end position="175"/>
    </location>
</feature>
<reference evidence="3 4" key="1">
    <citation type="submission" date="2022-10" db="EMBL/GenBank/DDBJ databases">
        <title>Host association and intracellularity evolved multiple times independently in the Rickettsiales.</title>
        <authorList>
            <person name="Castelli M."/>
            <person name="Nardi T."/>
            <person name="Gammuto L."/>
            <person name="Bellinzona G."/>
            <person name="Sabaneyeva E."/>
            <person name="Potekhin A."/>
            <person name="Serra V."/>
            <person name="Petroni G."/>
            <person name="Sassera D."/>
        </authorList>
    </citation>
    <scope>NUCLEOTIDE SEQUENCE [LARGE SCALE GENOMIC DNA]</scope>
    <source>
        <strain evidence="3 4">Kr 154-4</strain>
    </source>
</reference>